<keyword evidence="5" id="KW-1185">Reference proteome</keyword>
<accession>A0A0S3PSR7</accession>
<proteinExistence type="predicted"/>
<organism evidence="4 5">
    <name type="scientific">Variibacter gotjawalensis</name>
    <dbReference type="NCBI Taxonomy" id="1333996"/>
    <lineage>
        <taxon>Bacteria</taxon>
        <taxon>Pseudomonadati</taxon>
        <taxon>Pseudomonadota</taxon>
        <taxon>Alphaproteobacteria</taxon>
        <taxon>Hyphomicrobiales</taxon>
        <taxon>Nitrobacteraceae</taxon>
        <taxon>Variibacter</taxon>
    </lineage>
</organism>
<reference evidence="4 5" key="1">
    <citation type="submission" date="2015-08" db="EMBL/GenBank/DDBJ databases">
        <title>Investigation of the bacterial diversity of lava forest soil.</title>
        <authorList>
            <person name="Lee J.S."/>
        </authorList>
    </citation>
    <scope>NUCLEOTIDE SEQUENCE [LARGE SCALE GENOMIC DNA]</scope>
    <source>
        <strain evidence="4 5">GJW-30</strain>
    </source>
</reference>
<feature type="domain" description="CAF17 C-terminal" evidence="3">
    <location>
        <begin position="215"/>
        <end position="287"/>
    </location>
</feature>
<evidence type="ECO:0000313" key="5">
    <source>
        <dbReference type="Proteomes" id="UP000236884"/>
    </source>
</evidence>
<dbReference type="InterPro" id="IPR006222">
    <property type="entry name" value="GCVT_N"/>
</dbReference>
<gene>
    <name evidence="4" type="primary">ygfZ</name>
    <name evidence="4" type="ORF">GJW-30_1_01543</name>
</gene>
<dbReference type="InterPro" id="IPR017703">
    <property type="entry name" value="YgfZ/GCV_T_CS"/>
</dbReference>
<dbReference type="EMBL" id="AP014946">
    <property type="protein sequence ID" value="BAT59015.1"/>
    <property type="molecule type" value="Genomic_DNA"/>
</dbReference>
<dbReference type="Proteomes" id="UP000236884">
    <property type="component" value="Chromosome"/>
</dbReference>
<dbReference type="NCBIfam" id="TIGR03317">
    <property type="entry name" value="ygfZ_signature"/>
    <property type="match status" value="1"/>
</dbReference>
<dbReference type="SUPFAM" id="SSF103025">
    <property type="entry name" value="Folate-binding domain"/>
    <property type="match status" value="1"/>
</dbReference>
<dbReference type="InterPro" id="IPR057460">
    <property type="entry name" value="CAF17_C"/>
</dbReference>
<evidence type="ECO:0000313" key="4">
    <source>
        <dbReference type="EMBL" id="BAT59015.1"/>
    </source>
</evidence>
<dbReference type="Gene3D" id="3.30.1360.120">
    <property type="entry name" value="Probable tRNA modification gtpase trme, domain 1"/>
    <property type="match status" value="2"/>
</dbReference>
<dbReference type="KEGG" id="vgo:GJW-30_1_01543"/>
<dbReference type="PANTHER" id="PTHR22602:SF0">
    <property type="entry name" value="TRANSFERASE CAF17, MITOCHONDRIAL-RELATED"/>
    <property type="match status" value="1"/>
</dbReference>
<protein>
    <submittedName>
        <fullName evidence="4">tRNA-modifying protein YgfZ</fullName>
    </submittedName>
</protein>
<dbReference type="PIRSF" id="PIRSF006487">
    <property type="entry name" value="GcvT"/>
    <property type="match status" value="1"/>
</dbReference>
<dbReference type="InterPro" id="IPR045179">
    <property type="entry name" value="YgfZ/GcvT"/>
</dbReference>
<dbReference type="Pfam" id="PF25455">
    <property type="entry name" value="Beta-barrel_CAF17_C"/>
    <property type="match status" value="1"/>
</dbReference>
<dbReference type="Pfam" id="PF01571">
    <property type="entry name" value="GCV_T"/>
    <property type="match status" value="1"/>
</dbReference>
<feature type="domain" description="GCVT N-terminal" evidence="2">
    <location>
        <begin position="11"/>
        <end position="108"/>
    </location>
</feature>
<sequence>MKAALLPDRGVIKVTGADALAFLNNLVTADLTRAAAGAARFTALLTPQGKIIADFFAVQASEADGGGIFLDAPRALVEPLMARLTMYKLRAKITVEDLSAKLGVMAVWDAPGPVASEYGLSYADPRVAALGTRIILPPDVVAEAAQDLGAELVDARDYETHRIGLAVPRGGQDFMYSDAFPHETAMDQLGGVDFDKGCFIGQEVVSRTQHRGTARTRIMRVTFDGFPPDSGMPVLAGEKQVGTMGSGIEGRGVAMLRLDRIADAEAAGHALTAGGVPITPAKPDWAKYG</sequence>
<dbReference type="PANTHER" id="PTHR22602">
    <property type="entry name" value="TRANSFERASE CAF17, MITOCHONDRIAL-RELATED"/>
    <property type="match status" value="1"/>
</dbReference>
<evidence type="ECO:0000256" key="1">
    <source>
        <dbReference type="ARBA" id="ARBA00022946"/>
    </source>
</evidence>
<dbReference type="InterPro" id="IPR027266">
    <property type="entry name" value="TrmE/GcvT-like"/>
</dbReference>
<keyword evidence="1" id="KW-0809">Transit peptide</keyword>
<evidence type="ECO:0000259" key="2">
    <source>
        <dbReference type="Pfam" id="PF01571"/>
    </source>
</evidence>
<dbReference type="GO" id="GO:0016226">
    <property type="term" value="P:iron-sulfur cluster assembly"/>
    <property type="evidence" value="ECO:0007669"/>
    <property type="project" value="TreeGrafter"/>
</dbReference>
<dbReference type="OrthoDB" id="9796287at2"/>
<evidence type="ECO:0000259" key="3">
    <source>
        <dbReference type="Pfam" id="PF25455"/>
    </source>
</evidence>
<name>A0A0S3PSR7_9BRAD</name>
<dbReference type="RefSeq" id="WP_096353809.1">
    <property type="nucleotide sequence ID" value="NZ_AP014946.1"/>
</dbReference>
<dbReference type="AlphaFoldDB" id="A0A0S3PSR7"/>